<feature type="transmembrane region" description="Helical" evidence="7">
    <location>
        <begin position="51"/>
        <end position="69"/>
    </location>
</feature>
<feature type="transmembrane region" description="Helical" evidence="7">
    <location>
        <begin position="210"/>
        <end position="232"/>
    </location>
</feature>
<feature type="transmembrane region" description="Helical" evidence="7">
    <location>
        <begin position="147"/>
        <end position="165"/>
    </location>
</feature>
<feature type="transmembrane region" description="Helical" evidence="7">
    <location>
        <begin position="122"/>
        <end position="141"/>
    </location>
</feature>
<gene>
    <name evidence="9" type="ORF">BHE90_016779</name>
</gene>
<keyword evidence="10" id="KW-1185">Reference proteome</keyword>
<feature type="domain" description="Major facilitator superfamily (MFS) profile" evidence="8">
    <location>
        <begin position="51"/>
        <end position="469"/>
    </location>
</feature>
<feature type="transmembrane region" description="Helical" evidence="7">
    <location>
        <begin position="351"/>
        <end position="368"/>
    </location>
</feature>
<evidence type="ECO:0000256" key="6">
    <source>
        <dbReference type="ARBA" id="ARBA00023180"/>
    </source>
</evidence>
<keyword evidence="2" id="KW-0813">Transport</keyword>
<dbReference type="GO" id="GO:0022857">
    <property type="term" value="F:transmembrane transporter activity"/>
    <property type="evidence" value="ECO:0007669"/>
    <property type="project" value="InterPro"/>
</dbReference>
<protein>
    <recommendedName>
        <fullName evidence="8">Major facilitator superfamily (MFS) profile domain-containing protein</fullName>
    </recommendedName>
</protein>
<dbReference type="GO" id="GO:0016020">
    <property type="term" value="C:membrane"/>
    <property type="evidence" value="ECO:0007669"/>
    <property type="project" value="UniProtKB-SubCell"/>
</dbReference>
<dbReference type="InterPro" id="IPR036259">
    <property type="entry name" value="MFS_trans_sf"/>
</dbReference>
<feature type="transmembrane region" description="Helical" evidence="7">
    <location>
        <begin position="89"/>
        <end position="110"/>
    </location>
</feature>
<dbReference type="Pfam" id="PF07690">
    <property type="entry name" value="MFS_1"/>
    <property type="match status" value="1"/>
</dbReference>
<dbReference type="EMBL" id="MIKF01000695">
    <property type="protein sequence ID" value="RTE68843.1"/>
    <property type="molecule type" value="Genomic_DNA"/>
</dbReference>
<sequence>MTDLHDLEGKPTSDTSAVAEVEDKGVSISGEMPIYDEAETRRILRKVDYRVVPALAVMYLISFIDRSNIGNAKVAGMNQDLGLSGKQYNIAVTVFFVPYILFEVPSNIVLKLTRPSIWMPSIMLAWGLVLTLMGIVTSFQGLVISRFFLGITEAGFFPGATYLLTTWYCRYEVQTRMVVFFAGASLSGAFSGLLAYGIQHMNGIANLRGWQWIFILEGILTVLVAFALYFILPDGPSSATFLSEQEKQFLVFRLENETGSTQGRVTNDDKMSLAQILSALRDWRVYVSAVIYLGNTVGIYAFSFVMPSVIRELGYSAANAQLLTIPVYVCAMVCTAVTATLSDRRRQRSSFILGGCVVAMLGFIALTASPRPGHPGLTYGFLFVASSGLYSTVVPTICWLGNNMSPSSRRAIGMATLIAGGNLGGIVGGNIFLEREAPKYWTGYGICLGFTVSSIVSTFVLRMTYQKENATRERMTEDDIRRKYTDSQLIQLGDRSPYFRYAL</sequence>
<proteinExistence type="predicted"/>
<keyword evidence="3 7" id="KW-0812">Transmembrane</keyword>
<feature type="transmembrane region" description="Helical" evidence="7">
    <location>
        <begin position="177"/>
        <end position="198"/>
    </location>
</feature>
<keyword evidence="4 7" id="KW-1133">Transmembrane helix</keyword>
<evidence type="ECO:0000256" key="2">
    <source>
        <dbReference type="ARBA" id="ARBA00022448"/>
    </source>
</evidence>
<dbReference type="AlphaFoldDB" id="A0A430KZF3"/>
<name>A0A430KZF3_9HYPO</name>
<feature type="transmembrane region" description="Helical" evidence="7">
    <location>
        <begin position="285"/>
        <end position="306"/>
    </location>
</feature>
<dbReference type="SUPFAM" id="SSF103473">
    <property type="entry name" value="MFS general substrate transporter"/>
    <property type="match status" value="1"/>
</dbReference>
<dbReference type="InterPro" id="IPR011701">
    <property type="entry name" value="MFS"/>
</dbReference>
<evidence type="ECO:0000259" key="8">
    <source>
        <dbReference type="PROSITE" id="PS50850"/>
    </source>
</evidence>
<dbReference type="PANTHER" id="PTHR43791">
    <property type="entry name" value="PERMEASE-RELATED"/>
    <property type="match status" value="1"/>
</dbReference>
<keyword evidence="5 7" id="KW-0472">Membrane</keyword>
<keyword evidence="6" id="KW-0325">Glycoprotein</keyword>
<comment type="subcellular location">
    <subcellularLocation>
        <location evidence="1">Membrane</location>
        <topology evidence="1">Multi-pass membrane protein</topology>
    </subcellularLocation>
</comment>
<feature type="transmembrane region" description="Helical" evidence="7">
    <location>
        <begin position="443"/>
        <end position="465"/>
    </location>
</feature>
<evidence type="ECO:0000313" key="10">
    <source>
        <dbReference type="Proteomes" id="UP000287124"/>
    </source>
</evidence>
<dbReference type="FunFam" id="1.20.1250.20:FF:000034">
    <property type="entry name" value="MFS general substrate transporter"/>
    <property type="match status" value="1"/>
</dbReference>
<feature type="transmembrane region" description="Helical" evidence="7">
    <location>
        <begin position="318"/>
        <end position="339"/>
    </location>
</feature>
<evidence type="ECO:0000256" key="7">
    <source>
        <dbReference type="SAM" id="Phobius"/>
    </source>
</evidence>
<comment type="caution">
    <text evidence="9">The sequence shown here is derived from an EMBL/GenBank/DDBJ whole genome shotgun (WGS) entry which is preliminary data.</text>
</comment>
<reference evidence="9 10" key="1">
    <citation type="submission" date="2017-06" db="EMBL/GenBank/DDBJ databases">
        <title>Comparative genomic analysis of Ambrosia Fusariam Clade fungi.</title>
        <authorList>
            <person name="Stajich J.E."/>
            <person name="Carrillo J."/>
            <person name="Kijimoto T."/>
            <person name="Eskalen A."/>
            <person name="O'Donnell K."/>
            <person name="Kasson M."/>
        </authorList>
    </citation>
    <scope>NUCLEOTIDE SEQUENCE [LARGE SCALE GENOMIC DNA]</scope>
    <source>
        <strain evidence="9 10">UCR1854</strain>
    </source>
</reference>
<dbReference type="Gene3D" id="1.20.1250.20">
    <property type="entry name" value="MFS general substrate transporter like domains"/>
    <property type="match status" value="2"/>
</dbReference>
<evidence type="ECO:0000256" key="5">
    <source>
        <dbReference type="ARBA" id="ARBA00023136"/>
    </source>
</evidence>
<evidence type="ECO:0000313" key="9">
    <source>
        <dbReference type="EMBL" id="RTE68843.1"/>
    </source>
</evidence>
<evidence type="ECO:0000256" key="1">
    <source>
        <dbReference type="ARBA" id="ARBA00004141"/>
    </source>
</evidence>
<feature type="transmembrane region" description="Helical" evidence="7">
    <location>
        <begin position="380"/>
        <end position="400"/>
    </location>
</feature>
<organism evidence="9 10">
    <name type="scientific">Fusarium euwallaceae</name>
    <dbReference type="NCBI Taxonomy" id="1147111"/>
    <lineage>
        <taxon>Eukaryota</taxon>
        <taxon>Fungi</taxon>
        <taxon>Dikarya</taxon>
        <taxon>Ascomycota</taxon>
        <taxon>Pezizomycotina</taxon>
        <taxon>Sordariomycetes</taxon>
        <taxon>Hypocreomycetidae</taxon>
        <taxon>Hypocreales</taxon>
        <taxon>Nectriaceae</taxon>
        <taxon>Fusarium</taxon>
        <taxon>Fusarium solani species complex</taxon>
    </lineage>
</organism>
<dbReference type="PROSITE" id="PS50850">
    <property type="entry name" value="MFS"/>
    <property type="match status" value="1"/>
</dbReference>
<evidence type="ECO:0000256" key="4">
    <source>
        <dbReference type="ARBA" id="ARBA00022989"/>
    </source>
</evidence>
<dbReference type="InterPro" id="IPR020846">
    <property type="entry name" value="MFS_dom"/>
</dbReference>
<evidence type="ECO:0000256" key="3">
    <source>
        <dbReference type="ARBA" id="ARBA00022692"/>
    </source>
</evidence>
<accession>A0A430KZF3</accession>
<dbReference type="FunFam" id="1.20.1250.20:FF:000013">
    <property type="entry name" value="MFS general substrate transporter"/>
    <property type="match status" value="1"/>
</dbReference>
<dbReference type="PANTHER" id="PTHR43791:SF18">
    <property type="entry name" value="NICOTINIC ACID TRANSPORTER TNA1, PUTATIVE (AFU_ORTHOLOGUE AFUA_3G03820)-RELATED"/>
    <property type="match status" value="1"/>
</dbReference>
<dbReference type="Proteomes" id="UP000287124">
    <property type="component" value="Unassembled WGS sequence"/>
</dbReference>
<feature type="transmembrane region" description="Helical" evidence="7">
    <location>
        <begin position="412"/>
        <end position="431"/>
    </location>
</feature>